<evidence type="ECO:0000313" key="2">
    <source>
        <dbReference type="WBParaSite" id="nRc.2.0.1.t32166-RA"/>
    </source>
</evidence>
<sequence>MVSCWDQAMVKIITIAGHCLDRPIQQLLSPRSNDPPKVAKMHPSQYGFIPKIYNAPLLYPYDSLEATKIH</sequence>
<organism evidence="1 2">
    <name type="scientific">Romanomermis culicivorax</name>
    <name type="common">Nematode worm</name>
    <dbReference type="NCBI Taxonomy" id="13658"/>
    <lineage>
        <taxon>Eukaryota</taxon>
        <taxon>Metazoa</taxon>
        <taxon>Ecdysozoa</taxon>
        <taxon>Nematoda</taxon>
        <taxon>Enoplea</taxon>
        <taxon>Dorylaimia</taxon>
        <taxon>Mermithida</taxon>
        <taxon>Mermithoidea</taxon>
        <taxon>Mermithidae</taxon>
        <taxon>Romanomermis</taxon>
    </lineage>
</organism>
<protein>
    <submittedName>
        <fullName evidence="2">Uncharacterized protein</fullName>
    </submittedName>
</protein>
<accession>A0A915K066</accession>
<dbReference type="Proteomes" id="UP000887565">
    <property type="component" value="Unplaced"/>
</dbReference>
<keyword evidence="1" id="KW-1185">Reference proteome</keyword>
<evidence type="ECO:0000313" key="1">
    <source>
        <dbReference type="Proteomes" id="UP000887565"/>
    </source>
</evidence>
<dbReference type="AlphaFoldDB" id="A0A915K066"/>
<proteinExistence type="predicted"/>
<dbReference type="WBParaSite" id="nRc.2.0.1.t32166-RA">
    <property type="protein sequence ID" value="nRc.2.0.1.t32166-RA"/>
    <property type="gene ID" value="nRc.2.0.1.g32166"/>
</dbReference>
<name>A0A915K066_ROMCU</name>
<reference evidence="2" key="1">
    <citation type="submission" date="2022-11" db="UniProtKB">
        <authorList>
            <consortium name="WormBaseParasite"/>
        </authorList>
    </citation>
    <scope>IDENTIFICATION</scope>
</reference>